<organism evidence="3 4">
    <name type="scientific">Mola mola</name>
    <name type="common">Ocean sunfish</name>
    <name type="synonym">Tetraodon mola</name>
    <dbReference type="NCBI Taxonomy" id="94237"/>
    <lineage>
        <taxon>Eukaryota</taxon>
        <taxon>Metazoa</taxon>
        <taxon>Chordata</taxon>
        <taxon>Craniata</taxon>
        <taxon>Vertebrata</taxon>
        <taxon>Euteleostomi</taxon>
        <taxon>Actinopterygii</taxon>
        <taxon>Neopterygii</taxon>
        <taxon>Teleostei</taxon>
        <taxon>Neoteleostei</taxon>
        <taxon>Acanthomorphata</taxon>
        <taxon>Eupercaria</taxon>
        <taxon>Tetraodontiformes</taxon>
        <taxon>Molidae</taxon>
        <taxon>Mola</taxon>
    </lineage>
</organism>
<feature type="region of interest" description="Disordered" evidence="1">
    <location>
        <begin position="84"/>
        <end position="109"/>
    </location>
</feature>
<feature type="compositionally biased region" description="Gly residues" evidence="1">
    <location>
        <begin position="849"/>
        <end position="859"/>
    </location>
</feature>
<feature type="compositionally biased region" description="Low complexity" evidence="1">
    <location>
        <begin position="316"/>
        <end position="330"/>
    </location>
</feature>
<feature type="compositionally biased region" description="Low complexity" evidence="1">
    <location>
        <begin position="341"/>
        <end position="355"/>
    </location>
</feature>
<feature type="compositionally biased region" description="Low complexity" evidence="1">
    <location>
        <begin position="923"/>
        <end position="936"/>
    </location>
</feature>
<dbReference type="InterPro" id="IPR008942">
    <property type="entry name" value="ENTH_VHS"/>
</dbReference>
<evidence type="ECO:0000313" key="3">
    <source>
        <dbReference type="Ensembl" id="ENSMMOP00000021219.1"/>
    </source>
</evidence>
<feature type="region of interest" description="Disordered" evidence="1">
    <location>
        <begin position="640"/>
        <end position="683"/>
    </location>
</feature>
<feature type="region of interest" description="Disordered" evidence="1">
    <location>
        <begin position="249"/>
        <end position="365"/>
    </location>
</feature>
<dbReference type="GO" id="GO:0000993">
    <property type="term" value="F:RNA polymerase II complex binding"/>
    <property type="evidence" value="ECO:0007669"/>
    <property type="project" value="TreeGrafter"/>
</dbReference>
<dbReference type="AlphaFoldDB" id="A0A3Q3X734"/>
<evidence type="ECO:0000256" key="1">
    <source>
        <dbReference type="SAM" id="MobiDB-lite"/>
    </source>
</evidence>
<dbReference type="SMART" id="SM00582">
    <property type="entry name" value="RPR"/>
    <property type="match status" value="1"/>
</dbReference>
<reference evidence="3" key="2">
    <citation type="submission" date="2025-09" db="UniProtKB">
        <authorList>
            <consortium name="Ensembl"/>
        </authorList>
    </citation>
    <scope>IDENTIFICATION</scope>
</reference>
<feature type="compositionally biased region" description="Basic and acidic residues" evidence="1">
    <location>
        <begin position="84"/>
        <end position="107"/>
    </location>
</feature>
<feature type="compositionally biased region" description="Pro residues" evidence="1">
    <location>
        <begin position="509"/>
        <end position="521"/>
    </location>
</feature>
<feature type="compositionally biased region" description="Basic and acidic residues" evidence="1">
    <location>
        <begin position="669"/>
        <end position="683"/>
    </location>
</feature>
<dbReference type="SUPFAM" id="SSF48464">
    <property type="entry name" value="ENTH/VHS domain"/>
    <property type="match status" value="1"/>
</dbReference>
<feature type="region of interest" description="Disordered" evidence="1">
    <location>
        <begin position="836"/>
        <end position="1038"/>
    </location>
</feature>
<accession>A0A3Q3X734</accession>
<evidence type="ECO:0000313" key="4">
    <source>
        <dbReference type="Proteomes" id="UP000261620"/>
    </source>
</evidence>
<proteinExistence type="predicted"/>
<feature type="compositionally biased region" description="Pro residues" evidence="1">
    <location>
        <begin position="953"/>
        <end position="963"/>
    </location>
</feature>
<dbReference type="Pfam" id="PF04818">
    <property type="entry name" value="CID"/>
    <property type="match status" value="1"/>
</dbReference>
<protein>
    <recommendedName>
        <fullName evidence="2">CID domain-containing protein</fullName>
    </recommendedName>
</protein>
<dbReference type="InterPro" id="IPR006569">
    <property type="entry name" value="CID_dom"/>
</dbReference>
<dbReference type="Gene3D" id="1.25.40.90">
    <property type="match status" value="1"/>
</dbReference>
<dbReference type="Ensembl" id="ENSMMOT00000021575.1">
    <property type="protein sequence ID" value="ENSMMOP00000021219.1"/>
    <property type="gene ID" value="ENSMMOG00000016134.1"/>
</dbReference>
<dbReference type="Proteomes" id="UP000261620">
    <property type="component" value="Unplaced"/>
</dbReference>
<dbReference type="PANTHER" id="PTHR12460:SF40">
    <property type="entry name" value="REGULATION OF NUCLEAR PRE-MRNA DOMAIN-CONTAINING PROTEIN 2"/>
    <property type="match status" value="1"/>
</dbReference>
<feature type="domain" description="CID" evidence="2">
    <location>
        <begin position="1"/>
        <end position="85"/>
    </location>
</feature>
<dbReference type="GO" id="GO:0031124">
    <property type="term" value="P:mRNA 3'-end processing"/>
    <property type="evidence" value="ECO:0007669"/>
    <property type="project" value="TreeGrafter"/>
</dbReference>
<dbReference type="Gene3D" id="6.10.250.2560">
    <property type="match status" value="1"/>
</dbReference>
<feature type="compositionally biased region" description="Polar residues" evidence="1">
    <location>
        <begin position="449"/>
        <end position="468"/>
    </location>
</feature>
<feature type="region of interest" description="Disordered" evidence="1">
    <location>
        <begin position="385"/>
        <end position="418"/>
    </location>
</feature>
<feature type="compositionally biased region" description="Basic and acidic residues" evidence="1">
    <location>
        <begin position="498"/>
        <end position="507"/>
    </location>
</feature>
<dbReference type="PANTHER" id="PTHR12460">
    <property type="entry name" value="CYCLIN-DEPENDENT KINASE INHIBITOR-RELATED PROTEIN"/>
    <property type="match status" value="1"/>
</dbReference>
<feature type="region of interest" description="Disordered" evidence="1">
    <location>
        <begin position="440"/>
        <end position="532"/>
    </location>
</feature>
<feature type="compositionally biased region" description="Low complexity" evidence="1">
    <location>
        <begin position="469"/>
        <end position="487"/>
    </location>
</feature>
<sequence length="1038" mass="111429">VFPTSDNNHRLNLFYLANDVIQNCKRKNAIVFRSAFADVLPSAAQLIRDGKVRKSVERIFSIWEERSVYPEEVIAQFKASLNKKEKEREKQREKEKEKEREKEKEAKQANVSGNIKSALKSKIVAEFTPHFLIEQLSKYKQAVTEEEFREKQLGALRVDVCSTEALKRLKDKIEGNKFAKDFEDSSQKLQEFVSFLDKELKTGPSLLEALGNADIFYEMQYKEVKIVANAYNAFANRVASLKKKLDSLKSTLPGPEDSPIPSPSEDAPSPTGSDSPFLGPGAREIPSDNRDMEDMDMSDEEADTATAADEKKDKVSTAVAKAAKADGASKPPTISTKASKTNPTTATPVTLTSAAGQSTPTTPLGVSLEKVDLGKISSILSSLTSAMKNTTGSPTRPSKGTPTTPSGQAAASKMTSSSPALANILSRVDITPEGILSALSKANPPGLSSLLQNVTNTSSAPPTRTSPESSSVKTLLSPTTSKTKPTVGNNFKCGTPGRAREWEKERQVSPPPRHSAPPVSPPSLESKINSFLQGNPGFSLALGDVSPDGVDGTPVRDEAAGTPTQDEIMDTPGSVPESLGSSVGHNLSPTAYRNEPWDAVITPSGSSSNGDFLASSSRYGAGKKNCAKLKDDEVMIVKKHVSSSPSNDMKGKKDRQHGQLRMMGSSNRIGEKRAPAGSRKKDSQYHRIETLVSPCTEGAPIQTLGYSNRPLTGERIKTVESIRVIGRGSRREGGAGGRPGGAMWYEEEEYMESQPPSPHTVPPPLNFQMPYHTENMQTLTLPLLHQHLPTSPFFSIPPPIPRPPPPPIQQHRSPTHPAVPSAVMVGGVLVPVERPLSLPPPVRPEGADRGGVGPRGGKIGPPPLMSLLGEPPKLPCPGTVKEPFVPRHTAPLHRPGTPGVPPPLLGRVKEPLTLPLPSPSPSPTSSSTSPSTPSSPAVDTVPSRLTAQSAAPPLKPPNSPPAQPRNQASNPVPLLNLPSPRPPILSLPLQQRPPLRGRTQHLNRDLPLGGFRGGKRSGPPFTGGPFHSQKRPFLPPRY</sequence>
<reference evidence="3" key="1">
    <citation type="submission" date="2025-08" db="UniProtKB">
        <authorList>
            <consortium name="Ensembl"/>
        </authorList>
    </citation>
    <scope>IDENTIFICATION</scope>
</reference>
<dbReference type="OMA" id="RHTPPLH"/>
<feature type="compositionally biased region" description="Acidic residues" evidence="1">
    <location>
        <begin position="293"/>
        <end position="303"/>
    </location>
</feature>
<keyword evidence="4" id="KW-1185">Reference proteome</keyword>
<dbReference type="STRING" id="94237.ENSMMOP00000021219"/>
<dbReference type="PROSITE" id="PS51391">
    <property type="entry name" value="CID"/>
    <property type="match status" value="1"/>
</dbReference>
<name>A0A3Q3X734_MOLML</name>
<evidence type="ECO:0000259" key="2">
    <source>
        <dbReference type="PROSITE" id="PS51391"/>
    </source>
</evidence>